<gene>
    <name evidence="2" type="ORF">LV89_01075</name>
</gene>
<accession>A0A316EF30</accession>
<keyword evidence="1" id="KW-1133">Transmembrane helix</keyword>
<keyword evidence="1" id="KW-0812">Transmembrane</keyword>
<sequence length="364" mass="42019">MSVLDKIKSIFKLPLADKNKNVVEPSVELLPATEVVREDTEVVEFVNLPTSQVQTADFREPDWLINQDILRDEGVIFGLSGSNPDEKISIIKHYFAQQTAETDRVIEQKEEKIGELNYWINEKESLVKELEQKIQDLKSQEFTEQHHLPRTTVGLLLACGIAVGNYFLIEESLRGQFQQSQLIAAGVFMAGMFNLFGRISFLHDDVKESNWKRLLEEIGMPLASAFFVFAQIYATQSPMKSFALFGFIFFLFMFSGKLLLGNLTVLKDDLTIFQKRNQLQKDKIKKVADWETEIEKHKTEIEKHRQEKQDVLPELTKLSTQNSKIKAQRDMLIKVFESEYLLATQYRNRLSGRQMKEILGGEEM</sequence>
<evidence type="ECO:0000313" key="2">
    <source>
        <dbReference type="EMBL" id="PWK28292.1"/>
    </source>
</evidence>
<feature type="transmembrane region" description="Helical" evidence="1">
    <location>
        <begin position="242"/>
        <end position="266"/>
    </location>
</feature>
<name>A0A316EF30_9BACT</name>
<dbReference type="RefSeq" id="WP_109741847.1">
    <property type="nucleotide sequence ID" value="NZ_QGGO01000004.1"/>
</dbReference>
<dbReference type="EMBL" id="QGGO01000004">
    <property type="protein sequence ID" value="PWK28292.1"/>
    <property type="molecule type" value="Genomic_DNA"/>
</dbReference>
<feature type="transmembrane region" description="Helical" evidence="1">
    <location>
        <begin position="218"/>
        <end position="236"/>
    </location>
</feature>
<feature type="transmembrane region" description="Helical" evidence="1">
    <location>
        <begin position="181"/>
        <end position="197"/>
    </location>
</feature>
<reference evidence="2 3" key="1">
    <citation type="submission" date="2018-05" db="EMBL/GenBank/DDBJ databases">
        <title>Genomic Encyclopedia of Archaeal and Bacterial Type Strains, Phase II (KMG-II): from individual species to whole genera.</title>
        <authorList>
            <person name="Goeker M."/>
        </authorList>
    </citation>
    <scope>NUCLEOTIDE SEQUENCE [LARGE SCALE GENOMIC DNA]</scope>
    <source>
        <strain evidence="2 3">DSM 22214</strain>
    </source>
</reference>
<feature type="transmembrane region" description="Helical" evidence="1">
    <location>
        <begin position="148"/>
        <end position="169"/>
    </location>
</feature>
<dbReference type="AlphaFoldDB" id="A0A316EF30"/>
<keyword evidence="1" id="KW-0472">Membrane</keyword>
<proteinExistence type="predicted"/>
<keyword evidence="3" id="KW-1185">Reference proteome</keyword>
<protein>
    <submittedName>
        <fullName evidence="2">Uncharacterized protein</fullName>
    </submittedName>
</protein>
<organism evidence="2 3">
    <name type="scientific">Arcicella aurantiaca</name>
    <dbReference type="NCBI Taxonomy" id="591202"/>
    <lineage>
        <taxon>Bacteria</taxon>
        <taxon>Pseudomonadati</taxon>
        <taxon>Bacteroidota</taxon>
        <taxon>Cytophagia</taxon>
        <taxon>Cytophagales</taxon>
        <taxon>Flectobacillaceae</taxon>
        <taxon>Arcicella</taxon>
    </lineage>
</organism>
<evidence type="ECO:0000256" key="1">
    <source>
        <dbReference type="SAM" id="Phobius"/>
    </source>
</evidence>
<dbReference type="OrthoDB" id="937423at2"/>
<comment type="caution">
    <text evidence="2">The sequence shown here is derived from an EMBL/GenBank/DDBJ whole genome shotgun (WGS) entry which is preliminary data.</text>
</comment>
<evidence type="ECO:0000313" key="3">
    <source>
        <dbReference type="Proteomes" id="UP000245489"/>
    </source>
</evidence>
<dbReference type="Proteomes" id="UP000245489">
    <property type="component" value="Unassembled WGS sequence"/>
</dbReference>